<dbReference type="GO" id="GO:0003700">
    <property type="term" value="F:DNA-binding transcription factor activity"/>
    <property type="evidence" value="ECO:0007669"/>
    <property type="project" value="InterPro"/>
</dbReference>
<dbReference type="SMART" id="SM00418">
    <property type="entry name" value="HTH_ARSR"/>
    <property type="match status" value="1"/>
</dbReference>
<dbReference type="EMBL" id="FRFC01000004">
    <property type="protein sequence ID" value="SHO46915.1"/>
    <property type="molecule type" value="Genomic_DNA"/>
</dbReference>
<dbReference type="Pfam" id="PF01022">
    <property type="entry name" value="HTH_5"/>
    <property type="match status" value="1"/>
</dbReference>
<name>A0A2H1EHY4_9ARCH</name>
<dbReference type="Gene3D" id="1.10.10.10">
    <property type="entry name" value="Winged helix-like DNA-binding domain superfamily/Winged helix DNA-binding domain"/>
    <property type="match status" value="1"/>
</dbReference>
<protein>
    <submittedName>
        <fullName evidence="2">Transcriptional regulator, ArsR family</fullName>
    </submittedName>
</protein>
<evidence type="ECO:0000313" key="2">
    <source>
        <dbReference type="EMBL" id="SHO46915.1"/>
    </source>
</evidence>
<evidence type="ECO:0000313" key="3">
    <source>
        <dbReference type="Proteomes" id="UP000232412"/>
    </source>
</evidence>
<dbReference type="OrthoDB" id="371687at2157"/>
<dbReference type="SUPFAM" id="SSF46785">
    <property type="entry name" value="Winged helix' DNA-binding domain"/>
    <property type="match status" value="1"/>
</dbReference>
<keyword evidence="3" id="KW-1185">Reference proteome</keyword>
<feature type="domain" description="HTH arsR-type" evidence="1">
    <location>
        <begin position="20"/>
        <end position="108"/>
    </location>
</feature>
<evidence type="ECO:0000259" key="1">
    <source>
        <dbReference type="SMART" id="SM00418"/>
    </source>
</evidence>
<sequence length="177" mass="20015">MSTLLQKEIKISKILSTNADQAKALDDAARIKIIQILYHKQLHTEQIAEELSKSGYKKATTTIRHHIDVLKNAGLIEIVKMEEVRGAVMKYYGTSVRVMGNKLPANFETEFSKTITDTSVKLEKVIKNIAENAGSKIKKKSTKNTSESNYEEYILMEILNRAMAKVFENNGQLLLQK</sequence>
<dbReference type="InterPro" id="IPR036390">
    <property type="entry name" value="WH_DNA-bd_sf"/>
</dbReference>
<organism evidence="2 3">
    <name type="scientific">Nitrosotalea sinensis</name>
    <dbReference type="NCBI Taxonomy" id="1499975"/>
    <lineage>
        <taxon>Archaea</taxon>
        <taxon>Nitrososphaerota</taxon>
        <taxon>Nitrososphaeria</taxon>
        <taxon>Nitrosotaleales</taxon>
        <taxon>Nitrosotaleaceae</taxon>
        <taxon>Nitrosotalea</taxon>
    </lineage>
</organism>
<reference evidence="3" key="1">
    <citation type="submission" date="2016-12" db="EMBL/GenBank/DDBJ databases">
        <authorList>
            <person name="Herbold C."/>
        </authorList>
    </citation>
    <scope>NUCLEOTIDE SEQUENCE [LARGE SCALE GENOMIC DNA]</scope>
</reference>
<proteinExistence type="predicted"/>
<dbReference type="InterPro" id="IPR036388">
    <property type="entry name" value="WH-like_DNA-bd_sf"/>
</dbReference>
<gene>
    <name evidence="2" type="ORF">NSIN_30292</name>
</gene>
<accession>A0A2H1EHY4</accession>
<dbReference type="PRINTS" id="PR00778">
    <property type="entry name" value="HTHARSR"/>
</dbReference>
<dbReference type="InterPro" id="IPR011991">
    <property type="entry name" value="ArsR-like_HTH"/>
</dbReference>
<dbReference type="Proteomes" id="UP000232412">
    <property type="component" value="Unassembled WGS sequence"/>
</dbReference>
<dbReference type="CDD" id="cd00090">
    <property type="entry name" value="HTH_ARSR"/>
    <property type="match status" value="1"/>
</dbReference>
<dbReference type="AlphaFoldDB" id="A0A2H1EHY4"/>
<dbReference type="InterPro" id="IPR001845">
    <property type="entry name" value="HTH_ArsR_DNA-bd_dom"/>
</dbReference>
<dbReference type="RefSeq" id="WP_101010529.1">
    <property type="nucleotide sequence ID" value="NZ_FRFC01000004.1"/>
</dbReference>